<dbReference type="EMBL" id="LAZR01024844">
    <property type="protein sequence ID" value="KKL73825.1"/>
    <property type="molecule type" value="Genomic_DNA"/>
</dbReference>
<comment type="caution">
    <text evidence="1">The sequence shown here is derived from an EMBL/GenBank/DDBJ whole genome shotgun (WGS) entry which is preliminary data.</text>
</comment>
<accession>A0A0F9GWV0</accession>
<evidence type="ECO:0000313" key="1">
    <source>
        <dbReference type="EMBL" id="KKL73825.1"/>
    </source>
</evidence>
<organism evidence="1">
    <name type="scientific">marine sediment metagenome</name>
    <dbReference type="NCBI Taxonomy" id="412755"/>
    <lineage>
        <taxon>unclassified sequences</taxon>
        <taxon>metagenomes</taxon>
        <taxon>ecological metagenomes</taxon>
    </lineage>
</organism>
<dbReference type="AlphaFoldDB" id="A0A0F9GWV0"/>
<protein>
    <submittedName>
        <fullName evidence="1">Uncharacterized protein</fullName>
    </submittedName>
</protein>
<reference evidence="1" key="1">
    <citation type="journal article" date="2015" name="Nature">
        <title>Complex archaea that bridge the gap between prokaryotes and eukaryotes.</title>
        <authorList>
            <person name="Spang A."/>
            <person name="Saw J.H."/>
            <person name="Jorgensen S.L."/>
            <person name="Zaremba-Niedzwiedzka K."/>
            <person name="Martijn J."/>
            <person name="Lind A.E."/>
            <person name="van Eijk R."/>
            <person name="Schleper C."/>
            <person name="Guy L."/>
            <person name="Ettema T.J."/>
        </authorList>
    </citation>
    <scope>NUCLEOTIDE SEQUENCE</scope>
</reference>
<name>A0A0F9GWV0_9ZZZZ</name>
<gene>
    <name evidence="1" type="ORF">LCGC14_2071030</name>
</gene>
<proteinExistence type="predicted"/>
<sequence>INLYQPYEPDDDSLGWVCSVRELVPYKHTSHNVFHEFGVGDTWREAILVALHNAHYSRNMSFMWAKQNLIRGRNHTENIVHNKTCNLDQYIQMADAQGYLINSLQIINDTLWSCTIARKDLRYSWFWLGQGKTSARAVRNALKFKNRYTRGINGTPTIPS</sequence>
<feature type="non-terminal residue" evidence="1">
    <location>
        <position position="1"/>
    </location>
</feature>